<keyword evidence="2" id="KW-0472">Membrane</keyword>
<evidence type="ECO:0000313" key="3">
    <source>
        <dbReference type="EMBL" id="GFO18420.1"/>
    </source>
</evidence>
<feature type="transmembrane region" description="Helical" evidence="2">
    <location>
        <begin position="188"/>
        <end position="211"/>
    </location>
</feature>
<feature type="region of interest" description="Disordered" evidence="1">
    <location>
        <begin position="27"/>
        <end position="66"/>
    </location>
</feature>
<keyword evidence="4" id="KW-1185">Reference proteome</keyword>
<accession>A0AAV4BH43</accession>
<evidence type="ECO:0000256" key="2">
    <source>
        <dbReference type="SAM" id="Phobius"/>
    </source>
</evidence>
<keyword evidence="2" id="KW-0812">Transmembrane</keyword>
<reference evidence="3 4" key="1">
    <citation type="journal article" date="2021" name="Elife">
        <title>Chloroplast acquisition without the gene transfer in kleptoplastic sea slugs, Plakobranchus ocellatus.</title>
        <authorList>
            <person name="Maeda T."/>
            <person name="Takahashi S."/>
            <person name="Yoshida T."/>
            <person name="Shimamura S."/>
            <person name="Takaki Y."/>
            <person name="Nagai Y."/>
            <person name="Toyoda A."/>
            <person name="Suzuki Y."/>
            <person name="Arimoto A."/>
            <person name="Ishii H."/>
            <person name="Satoh N."/>
            <person name="Nishiyama T."/>
            <person name="Hasebe M."/>
            <person name="Maruyama T."/>
            <person name="Minagawa J."/>
            <person name="Obokata J."/>
            <person name="Shigenobu S."/>
        </authorList>
    </citation>
    <scope>NUCLEOTIDE SEQUENCE [LARGE SCALE GENOMIC DNA]</scope>
</reference>
<proteinExistence type="predicted"/>
<dbReference type="Proteomes" id="UP000735302">
    <property type="component" value="Unassembled WGS sequence"/>
</dbReference>
<sequence>MTRQMQFGGVDNKGEYIMWETRLSQQGDLRLKGPPSGRGADGGARARDRRVPADLRADSLTTEPPTPPAVPGLCAYIAYRKVISGYNDHLRQGRLWRARTRTRDRRIPPMLLTPFFRQDVPLLLIHERSGSTSQTNSVRHATDMRTCSLAWERGPDIEKRRWRERRSGREAKRELKKDRGRERYEKRLIFLFVTPFLLWCCDLQLLALVSIQSPVVGLQRLAPGQRPLRTSHDDLSTCASR</sequence>
<evidence type="ECO:0000313" key="4">
    <source>
        <dbReference type="Proteomes" id="UP000735302"/>
    </source>
</evidence>
<gene>
    <name evidence="3" type="ORF">PoB_004492500</name>
</gene>
<name>A0AAV4BH43_9GAST</name>
<comment type="caution">
    <text evidence="3">The sequence shown here is derived from an EMBL/GenBank/DDBJ whole genome shotgun (WGS) entry which is preliminary data.</text>
</comment>
<evidence type="ECO:0000256" key="1">
    <source>
        <dbReference type="SAM" id="MobiDB-lite"/>
    </source>
</evidence>
<organism evidence="3 4">
    <name type="scientific">Plakobranchus ocellatus</name>
    <dbReference type="NCBI Taxonomy" id="259542"/>
    <lineage>
        <taxon>Eukaryota</taxon>
        <taxon>Metazoa</taxon>
        <taxon>Spiralia</taxon>
        <taxon>Lophotrochozoa</taxon>
        <taxon>Mollusca</taxon>
        <taxon>Gastropoda</taxon>
        <taxon>Heterobranchia</taxon>
        <taxon>Euthyneura</taxon>
        <taxon>Panpulmonata</taxon>
        <taxon>Sacoglossa</taxon>
        <taxon>Placobranchoidea</taxon>
        <taxon>Plakobranchidae</taxon>
        <taxon>Plakobranchus</taxon>
    </lineage>
</organism>
<dbReference type="AlphaFoldDB" id="A0AAV4BH43"/>
<protein>
    <submittedName>
        <fullName evidence="3">Uncharacterized protein</fullName>
    </submittedName>
</protein>
<dbReference type="EMBL" id="BLXT01004955">
    <property type="protein sequence ID" value="GFO18420.1"/>
    <property type="molecule type" value="Genomic_DNA"/>
</dbReference>
<feature type="compositionally biased region" description="Basic and acidic residues" evidence="1">
    <location>
        <begin position="44"/>
        <end position="57"/>
    </location>
</feature>
<keyword evidence="2" id="KW-1133">Transmembrane helix</keyword>